<keyword evidence="9" id="KW-1185">Reference proteome</keyword>
<keyword evidence="3" id="KW-0808">Transferase</keyword>
<dbReference type="STRING" id="1073089.A0A1L9RMH4"/>
<keyword evidence="7" id="KW-0325">Glycoprotein</keyword>
<dbReference type="OrthoDB" id="4463384at2759"/>
<keyword evidence="6" id="KW-0472">Membrane</keyword>
<dbReference type="VEuPathDB" id="FungiDB:ASPWEDRAFT_41363"/>
<evidence type="ECO:0000256" key="3">
    <source>
        <dbReference type="ARBA" id="ARBA00022679"/>
    </source>
</evidence>
<dbReference type="PANTHER" id="PTHR47844:SF1">
    <property type="entry name" value="EXOSTOSIN-LIKE 2"/>
    <property type="match status" value="1"/>
</dbReference>
<evidence type="ECO:0000256" key="7">
    <source>
        <dbReference type="ARBA" id="ARBA00023180"/>
    </source>
</evidence>
<reference evidence="9" key="1">
    <citation type="journal article" date="2017" name="Genome Biol.">
        <title>Comparative genomics reveals high biological diversity and specific adaptations in the industrially and medically important fungal genus Aspergillus.</title>
        <authorList>
            <person name="de Vries R.P."/>
            <person name="Riley R."/>
            <person name="Wiebenga A."/>
            <person name="Aguilar-Osorio G."/>
            <person name="Amillis S."/>
            <person name="Uchima C.A."/>
            <person name="Anderluh G."/>
            <person name="Asadollahi M."/>
            <person name="Askin M."/>
            <person name="Barry K."/>
            <person name="Battaglia E."/>
            <person name="Bayram O."/>
            <person name="Benocci T."/>
            <person name="Braus-Stromeyer S.A."/>
            <person name="Caldana C."/>
            <person name="Canovas D."/>
            <person name="Cerqueira G.C."/>
            <person name="Chen F."/>
            <person name="Chen W."/>
            <person name="Choi C."/>
            <person name="Clum A."/>
            <person name="Dos Santos R.A."/>
            <person name="Damasio A.R."/>
            <person name="Diallinas G."/>
            <person name="Emri T."/>
            <person name="Fekete E."/>
            <person name="Flipphi M."/>
            <person name="Freyberg S."/>
            <person name="Gallo A."/>
            <person name="Gournas C."/>
            <person name="Habgood R."/>
            <person name="Hainaut M."/>
            <person name="Harispe M.L."/>
            <person name="Henrissat B."/>
            <person name="Hilden K.S."/>
            <person name="Hope R."/>
            <person name="Hossain A."/>
            <person name="Karabika E."/>
            <person name="Karaffa L."/>
            <person name="Karanyi Z."/>
            <person name="Krasevec N."/>
            <person name="Kuo A."/>
            <person name="Kusch H."/>
            <person name="LaButti K."/>
            <person name="Lagendijk E.L."/>
            <person name="Lapidus A."/>
            <person name="Levasseur A."/>
            <person name="Lindquist E."/>
            <person name="Lipzen A."/>
            <person name="Logrieco A.F."/>
            <person name="MacCabe A."/>
            <person name="Maekelae M.R."/>
            <person name="Malavazi I."/>
            <person name="Melin P."/>
            <person name="Meyer V."/>
            <person name="Mielnichuk N."/>
            <person name="Miskei M."/>
            <person name="Molnar A.P."/>
            <person name="Mule G."/>
            <person name="Ngan C.Y."/>
            <person name="Orejas M."/>
            <person name="Orosz E."/>
            <person name="Ouedraogo J.P."/>
            <person name="Overkamp K.M."/>
            <person name="Park H.-S."/>
            <person name="Perrone G."/>
            <person name="Piumi F."/>
            <person name="Punt P.J."/>
            <person name="Ram A.F."/>
            <person name="Ramon A."/>
            <person name="Rauscher S."/>
            <person name="Record E."/>
            <person name="Riano-Pachon D.M."/>
            <person name="Robert V."/>
            <person name="Roehrig J."/>
            <person name="Ruller R."/>
            <person name="Salamov A."/>
            <person name="Salih N.S."/>
            <person name="Samson R.A."/>
            <person name="Sandor E."/>
            <person name="Sanguinetti M."/>
            <person name="Schuetze T."/>
            <person name="Sepcic K."/>
            <person name="Shelest E."/>
            <person name="Sherlock G."/>
            <person name="Sophianopoulou V."/>
            <person name="Squina F.M."/>
            <person name="Sun H."/>
            <person name="Susca A."/>
            <person name="Todd R.B."/>
            <person name="Tsang A."/>
            <person name="Unkles S.E."/>
            <person name="van de Wiele N."/>
            <person name="van Rossen-Uffink D."/>
            <person name="Oliveira J.V."/>
            <person name="Vesth T.C."/>
            <person name="Visser J."/>
            <person name="Yu J.-H."/>
            <person name="Zhou M."/>
            <person name="Andersen M.R."/>
            <person name="Archer D.B."/>
            <person name="Baker S.E."/>
            <person name="Benoit I."/>
            <person name="Brakhage A.A."/>
            <person name="Braus G.H."/>
            <person name="Fischer R."/>
            <person name="Frisvad J.C."/>
            <person name="Goldman G.H."/>
            <person name="Houbraken J."/>
            <person name="Oakley B."/>
            <person name="Pocsi I."/>
            <person name="Scazzocchio C."/>
            <person name="Seiboth B."/>
            <person name="vanKuyk P.A."/>
            <person name="Wortman J."/>
            <person name="Dyer P.S."/>
            <person name="Grigoriev I.V."/>
        </authorList>
    </citation>
    <scope>NUCLEOTIDE SEQUENCE [LARGE SCALE GENOMIC DNA]</scope>
    <source>
        <strain evidence="9">DTO 134E9</strain>
    </source>
</reference>
<organism evidence="8 9">
    <name type="scientific">Aspergillus wentii DTO 134E9</name>
    <dbReference type="NCBI Taxonomy" id="1073089"/>
    <lineage>
        <taxon>Eukaryota</taxon>
        <taxon>Fungi</taxon>
        <taxon>Dikarya</taxon>
        <taxon>Ascomycota</taxon>
        <taxon>Pezizomycotina</taxon>
        <taxon>Eurotiomycetes</taxon>
        <taxon>Eurotiomycetidae</taxon>
        <taxon>Eurotiales</taxon>
        <taxon>Aspergillaceae</taxon>
        <taxon>Aspergillus</taxon>
        <taxon>Aspergillus subgen. Cremei</taxon>
    </lineage>
</organism>
<evidence type="ECO:0000256" key="1">
    <source>
        <dbReference type="ARBA" id="ARBA00004370"/>
    </source>
</evidence>
<dbReference type="PANTHER" id="PTHR47844">
    <property type="entry name" value="SYNTHASE CPS1, PUTATIVE (AFU_ORTHOLOGUE AFUA_7G02500)-RELATED"/>
    <property type="match status" value="1"/>
</dbReference>
<evidence type="ECO:0000313" key="8">
    <source>
        <dbReference type="EMBL" id="OJJ36131.1"/>
    </source>
</evidence>
<dbReference type="EMBL" id="KV878212">
    <property type="protein sequence ID" value="OJJ36131.1"/>
    <property type="molecule type" value="Genomic_DNA"/>
</dbReference>
<name>A0A1L9RMH4_ASPWE</name>
<evidence type="ECO:0000313" key="9">
    <source>
        <dbReference type="Proteomes" id="UP000184383"/>
    </source>
</evidence>
<gene>
    <name evidence="8" type="ORF">ASPWEDRAFT_41363</name>
</gene>
<evidence type="ECO:0000256" key="5">
    <source>
        <dbReference type="ARBA" id="ARBA00022989"/>
    </source>
</evidence>
<dbReference type="Gene3D" id="3.90.550.10">
    <property type="entry name" value="Spore Coat Polysaccharide Biosynthesis Protein SpsA, Chain A"/>
    <property type="match status" value="1"/>
</dbReference>
<dbReference type="Pfam" id="PF13641">
    <property type="entry name" value="Glyco_tranf_2_3"/>
    <property type="match status" value="1"/>
</dbReference>
<comment type="subcellular location">
    <subcellularLocation>
        <location evidence="1">Membrane</location>
    </subcellularLocation>
</comment>
<dbReference type="AlphaFoldDB" id="A0A1L9RMH4"/>
<dbReference type="Proteomes" id="UP000184383">
    <property type="component" value="Unassembled WGS sequence"/>
</dbReference>
<evidence type="ECO:0008006" key="10">
    <source>
        <dbReference type="Google" id="ProtNLM"/>
    </source>
</evidence>
<keyword evidence="5" id="KW-1133">Transmembrane helix</keyword>
<keyword evidence="4" id="KW-0812">Transmembrane</keyword>
<dbReference type="RefSeq" id="XP_040689807.1">
    <property type="nucleotide sequence ID" value="XM_040835538.1"/>
</dbReference>
<dbReference type="GeneID" id="63751386"/>
<dbReference type="SUPFAM" id="SSF53448">
    <property type="entry name" value="Nucleotide-diphospho-sugar transferases"/>
    <property type="match status" value="1"/>
</dbReference>
<dbReference type="GO" id="GO:0016757">
    <property type="term" value="F:glycosyltransferase activity"/>
    <property type="evidence" value="ECO:0007669"/>
    <property type="project" value="UniProtKB-KW"/>
</dbReference>
<evidence type="ECO:0000256" key="4">
    <source>
        <dbReference type="ARBA" id="ARBA00022692"/>
    </source>
</evidence>
<keyword evidence="2" id="KW-0328">Glycosyltransferase</keyword>
<proteinExistence type="predicted"/>
<dbReference type="InterPro" id="IPR052427">
    <property type="entry name" value="Glycosyltrans_GT2/GT47"/>
</dbReference>
<dbReference type="InterPro" id="IPR029044">
    <property type="entry name" value="Nucleotide-diphossugar_trans"/>
</dbReference>
<accession>A0A1L9RMH4</accession>
<dbReference type="GO" id="GO:0016020">
    <property type="term" value="C:membrane"/>
    <property type="evidence" value="ECO:0007669"/>
    <property type="project" value="UniProtKB-SubCell"/>
</dbReference>
<evidence type="ECO:0000256" key="2">
    <source>
        <dbReference type="ARBA" id="ARBA00022676"/>
    </source>
</evidence>
<evidence type="ECO:0000256" key="6">
    <source>
        <dbReference type="ARBA" id="ARBA00023136"/>
    </source>
</evidence>
<sequence length="417" mass="47405">MSPVNAFLELVYQANYGLRLFRLFWIALIYYGFHRHRSTPVQREAAFSTTDASIVCPSVDPERDFVDALRSWLANNPKQIFVVTTPRWFDKVSEFVNEVNDPRVTVHRVEITGKRPGLVEGIKHTTTPAVVLLDDDVIWSPNTLEGLLLSLSEARDVGGVTPIKNNKNQKTNALEAVGASRLDRRSVTNAAMAQFCNGQVFVCTGRTSAYRTEILQDPEFTKYFTGDLWMGKHPLRSGDDVAITSWLQRKGWRTGFVSKDDYAIISRPKQAGVHLGQVLRWQRNRIRQVLRDIGNIFSDNPGWYRLRCFYSLLFPSMVEDYLLCPDFLTVLVLLVARGLGFAQDSTVIPSASTLVLHYFGFSALYELVYNSWHFYHCPQSLWQLPTLAVWGHVRVGIALYALFTTSQSNWLTRIGAD</sequence>
<protein>
    <recommendedName>
        <fullName evidence="10">Glycosyltransferase 2-like domain-containing protein</fullName>
    </recommendedName>
</protein>